<keyword evidence="3" id="KW-1185">Reference proteome</keyword>
<dbReference type="AlphaFoldDB" id="A0A409Y3Z9"/>
<dbReference type="InParanoid" id="A0A409Y3Z9"/>
<protein>
    <submittedName>
        <fullName evidence="2">Uncharacterized protein</fullName>
    </submittedName>
</protein>
<keyword evidence="1" id="KW-0472">Membrane</keyword>
<evidence type="ECO:0000313" key="3">
    <source>
        <dbReference type="Proteomes" id="UP000284706"/>
    </source>
</evidence>
<name>A0A409Y3Z9_9AGAR</name>
<evidence type="ECO:0000313" key="2">
    <source>
        <dbReference type="EMBL" id="PPQ97764.1"/>
    </source>
</evidence>
<evidence type="ECO:0000256" key="1">
    <source>
        <dbReference type="SAM" id="Phobius"/>
    </source>
</evidence>
<comment type="caution">
    <text evidence="2">The sequence shown here is derived from an EMBL/GenBank/DDBJ whole genome shotgun (WGS) entry which is preliminary data.</text>
</comment>
<accession>A0A409Y3Z9</accession>
<keyword evidence="1" id="KW-0812">Transmembrane</keyword>
<gene>
    <name evidence="2" type="ORF">CVT26_012777</name>
</gene>
<dbReference type="Proteomes" id="UP000284706">
    <property type="component" value="Unassembled WGS sequence"/>
</dbReference>
<sequence length="192" mass="21121">MGASGRSYFFGGCMRMDASSSSSGAINFDTSTSTGDGGGVARARPSLPARWRKRAQPQRRVTLTLILILIIVVDLFVLFIPFMDPLCDLRDVIGAVVHPLPPFSLVQHVLVFRRLFGRSCAVLPDLSPSSLASSPCWCRRAQLALRNLEDTAAFLSEPPAERDSPQPQLQRGTTYLPFVACCMRLHPAKQWC</sequence>
<proteinExistence type="predicted"/>
<keyword evidence="1" id="KW-1133">Transmembrane helix</keyword>
<organism evidence="2 3">
    <name type="scientific">Gymnopilus dilepis</name>
    <dbReference type="NCBI Taxonomy" id="231916"/>
    <lineage>
        <taxon>Eukaryota</taxon>
        <taxon>Fungi</taxon>
        <taxon>Dikarya</taxon>
        <taxon>Basidiomycota</taxon>
        <taxon>Agaricomycotina</taxon>
        <taxon>Agaricomycetes</taxon>
        <taxon>Agaricomycetidae</taxon>
        <taxon>Agaricales</taxon>
        <taxon>Agaricineae</taxon>
        <taxon>Hymenogastraceae</taxon>
        <taxon>Gymnopilus</taxon>
    </lineage>
</organism>
<feature type="transmembrane region" description="Helical" evidence="1">
    <location>
        <begin position="61"/>
        <end position="83"/>
    </location>
</feature>
<reference evidence="2 3" key="1">
    <citation type="journal article" date="2018" name="Evol. Lett.">
        <title>Horizontal gene cluster transfer increased hallucinogenic mushroom diversity.</title>
        <authorList>
            <person name="Reynolds H.T."/>
            <person name="Vijayakumar V."/>
            <person name="Gluck-Thaler E."/>
            <person name="Korotkin H.B."/>
            <person name="Matheny P.B."/>
            <person name="Slot J.C."/>
        </authorList>
    </citation>
    <scope>NUCLEOTIDE SEQUENCE [LARGE SCALE GENOMIC DNA]</scope>
    <source>
        <strain evidence="2 3">SRW20</strain>
    </source>
</reference>
<dbReference type="EMBL" id="NHYE01001199">
    <property type="protein sequence ID" value="PPQ97764.1"/>
    <property type="molecule type" value="Genomic_DNA"/>
</dbReference>